<dbReference type="InterPro" id="IPR052337">
    <property type="entry name" value="SAT4-like"/>
</dbReference>
<feature type="transmembrane region" description="Helical" evidence="7">
    <location>
        <begin position="131"/>
        <end position="154"/>
    </location>
</feature>
<keyword evidence="10" id="KW-1185">Reference proteome</keyword>
<evidence type="ECO:0000313" key="10">
    <source>
        <dbReference type="Proteomes" id="UP000054516"/>
    </source>
</evidence>
<dbReference type="AlphaFoldDB" id="A0A1W2TU44"/>
<proteinExistence type="inferred from homology"/>
<gene>
    <name evidence="9" type="ORF">SAMD00023353_3100750</name>
</gene>
<sequence>MEMAPPSLDPNDPGRGLLFIGLTWTFTILSLLVVAARFWVRIAVTNVLNVEDWLMLLASLLNLVGQSSLTVAYHYGLGKHDESLTFDQLVQIAKWIWIQFIPAILSSVTARISITILLVRIFGSKKALKWFLISTTTISGVACVAQIITAFVQVSPIEGLWNPLVGTRRFGPVVVEREGNVIGALFAFGDLTYVLFPIIVVWKLNMPFHRKLGLCLLLSVSLITMGISIAKAATAANTTATFYNSTLGLLFAGLEQTFVIMMGCVPPLSSLKKLKLPSVLRISTSVSRLFSSSRRGSRDDKEDASGLVRSSRGTDYELSVGV</sequence>
<dbReference type="PANTHER" id="PTHR33048:SF146">
    <property type="entry name" value="INTEGRAL MEMBRANE PROTEIN"/>
    <property type="match status" value="1"/>
</dbReference>
<feature type="transmembrane region" description="Helical" evidence="7">
    <location>
        <begin position="242"/>
        <end position="265"/>
    </location>
</feature>
<feature type="transmembrane region" description="Helical" evidence="7">
    <location>
        <begin position="52"/>
        <end position="75"/>
    </location>
</feature>
<evidence type="ECO:0000256" key="1">
    <source>
        <dbReference type="ARBA" id="ARBA00004141"/>
    </source>
</evidence>
<evidence type="ECO:0000256" key="4">
    <source>
        <dbReference type="ARBA" id="ARBA00023136"/>
    </source>
</evidence>
<evidence type="ECO:0000256" key="6">
    <source>
        <dbReference type="SAM" id="MobiDB-lite"/>
    </source>
</evidence>
<keyword evidence="2 7" id="KW-0812">Transmembrane</keyword>
<feature type="domain" description="Rhodopsin" evidence="8">
    <location>
        <begin position="36"/>
        <end position="271"/>
    </location>
</feature>
<feature type="transmembrane region" description="Helical" evidence="7">
    <location>
        <begin position="16"/>
        <end position="40"/>
    </location>
</feature>
<dbReference type="PANTHER" id="PTHR33048">
    <property type="entry name" value="PTH11-LIKE INTEGRAL MEMBRANE PROTEIN (AFU_ORTHOLOGUE AFUA_5G11245)"/>
    <property type="match status" value="1"/>
</dbReference>
<dbReference type="OMA" id="PTESIWD"/>
<organism evidence="9">
    <name type="scientific">Rosellinia necatrix</name>
    <name type="common">White root-rot fungus</name>
    <dbReference type="NCBI Taxonomy" id="77044"/>
    <lineage>
        <taxon>Eukaryota</taxon>
        <taxon>Fungi</taxon>
        <taxon>Dikarya</taxon>
        <taxon>Ascomycota</taxon>
        <taxon>Pezizomycotina</taxon>
        <taxon>Sordariomycetes</taxon>
        <taxon>Xylariomycetidae</taxon>
        <taxon>Xylariales</taxon>
        <taxon>Xylariaceae</taxon>
        <taxon>Rosellinia</taxon>
    </lineage>
</organism>
<evidence type="ECO:0000256" key="5">
    <source>
        <dbReference type="ARBA" id="ARBA00038359"/>
    </source>
</evidence>
<dbReference type="GO" id="GO:0016020">
    <property type="term" value="C:membrane"/>
    <property type="evidence" value="ECO:0007669"/>
    <property type="project" value="UniProtKB-SubCell"/>
</dbReference>
<evidence type="ECO:0000256" key="2">
    <source>
        <dbReference type="ARBA" id="ARBA00022692"/>
    </source>
</evidence>
<keyword evidence="3 7" id="KW-1133">Transmembrane helix</keyword>
<reference evidence="9" key="1">
    <citation type="submission" date="2016-03" db="EMBL/GenBank/DDBJ databases">
        <title>Draft genome sequence of Rosellinia necatrix.</title>
        <authorList>
            <person name="Kanematsu S."/>
        </authorList>
    </citation>
    <scope>NUCLEOTIDE SEQUENCE [LARGE SCALE GENOMIC DNA]</scope>
    <source>
        <strain evidence="9">W97</strain>
    </source>
</reference>
<feature type="transmembrane region" description="Helical" evidence="7">
    <location>
        <begin position="214"/>
        <end position="236"/>
    </location>
</feature>
<feature type="transmembrane region" description="Helical" evidence="7">
    <location>
        <begin position="95"/>
        <end position="119"/>
    </location>
</feature>
<comment type="subcellular location">
    <subcellularLocation>
        <location evidence="1">Membrane</location>
        <topology evidence="1">Multi-pass membrane protein</topology>
    </subcellularLocation>
</comment>
<accession>A0A1W2TU44</accession>
<feature type="transmembrane region" description="Helical" evidence="7">
    <location>
        <begin position="181"/>
        <end position="202"/>
    </location>
</feature>
<dbReference type="InterPro" id="IPR049326">
    <property type="entry name" value="Rhodopsin_dom_fungi"/>
</dbReference>
<feature type="region of interest" description="Disordered" evidence="6">
    <location>
        <begin position="293"/>
        <end position="322"/>
    </location>
</feature>
<evidence type="ECO:0000256" key="3">
    <source>
        <dbReference type="ARBA" id="ARBA00022989"/>
    </source>
</evidence>
<dbReference type="Pfam" id="PF20684">
    <property type="entry name" value="Fung_rhodopsin"/>
    <property type="match status" value="1"/>
</dbReference>
<dbReference type="OrthoDB" id="5429740at2759"/>
<comment type="similarity">
    <text evidence="5">Belongs to the SAT4 family.</text>
</comment>
<protein>
    <submittedName>
        <fullName evidence="9">Putative integral membrane protein</fullName>
    </submittedName>
</protein>
<dbReference type="EMBL" id="DF977476">
    <property type="protein sequence ID" value="GAP92081.1"/>
    <property type="molecule type" value="Genomic_DNA"/>
</dbReference>
<evidence type="ECO:0000313" key="9">
    <source>
        <dbReference type="EMBL" id="GAP92081.1"/>
    </source>
</evidence>
<evidence type="ECO:0000259" key="8">
    <source>
        <dbReference type="Pfam" id="PF20684"/>
    </source>
</evidence>
<dbReference type="Proteomes" id="UP000054516">
    <property type="component" value="Unassembled WGS sequence"/>
</dbReference>
<keyword evidence="4 7" id="KW-0472">Membrane</keyword>
<evidence type="ECO:0000256" key="7">
    <source>
        <dbReference type="SAM" id="Phobius"/>
    </source>
</evidence>
<name>A0A1W2TU44_ROSNE</name>